<dbReference type="Pfam" id="PF13532">
    <property type="entry name" value="2OG-FeII_Oxy_2"/>
    <property type="match status" value="1"/>
</dbReference>
<dbReference type="PANTHER" id="PTHR31212">
    <property type="entry name" value="ALPHA-KETOGLUTARATE-DEPENDENT DIOXYGENASE ALKB HOMOLOG 3"/>
    <property type="match status" value="1"/>
</dbReference>
<dbReference type="GO" id="GO:0051213">
    <property type="term" value="F:dioxygenase activity"/>
    <property type="evidence" value="ECO:0007669"/>
    <property type="project" value="InterPro"/>
</dbReference>
<feature type="signal peptide" evidence="2">
    <location>
        <begin position="1"/>
        <end position="18"/>
    </location>
</feature>
<evidence type="ECO:0000259" key="3">
    <source>
        <dbReference type="Pfam" id="PF13532"/>
    </source>
</evidence>
<evidence type="ECO:0000256" key="2">
    <source>
        <dbReference type="SAM" id="SignalP"/>
    </source>
</evidence>
<evidence type="ECO:0000256" key="1">
    <source>
        <dbReference type="SAM" id="MobiDB-lite"/>
    </source>
</evidence>
<dbReference type="PANTHER" id="PTHR31212:SF4">
    <property type="entry name" value="ALPHA-KETOGLUTARATE-DEPENDENT DIOXYGENASE ALKB HOMOLOG 3"/>
    <property type="match status" value="1"/>
</dbReference>
<organism evidence="4 5">
    <name type="scientific">Seminavis robusta</name>
    <dbReference type="NCBI Taxonomy" id="568900"/>
    <lineage>
        <taxon>Eukaryota</taxon>
        <taxon>Sar</taxon>
        <taxon>Stramenopiles</taxon>
        <taxon>Ochrophyta</taxon>
        <taxon>Bacillariophyta</taxon>
        <taxon>Bacillariophyceae</taxon>
        <taxon>Bacillariophycidae</taxon>
        <taxon>Naviculales</taxon>
        <taxon>Naviculaceae</taxon>
        <taxon>Seminavis</taxon>
    </lineage>
</organism>
<accession>A0A9N8EX32</accession>
<dbReference type="SUPFAM" id="SSF51197">
    <property type="entry name" value="Clavaminate synthase-like"/>
    <property type="match status" value="1"/>
</dbReference>
<dbReference type="AlphaFoldDB" id="A0A9N8EX32"/>
<feature type="region of interest" description="Disordered" evidence="1">
    <location>
        <begin position="38"/>
        <end position="116"/>
    </location>
</feature>
<comment type="caution">
    <text evidence="4">The sequence shown here is derived from an EMBL/GenBank/DDBJ whole genome shotgun (WGS) entry which is preliminary data.</text>
</comment>
<dbReference type="Gene3D" id="2.60.120.590">
    <property type="entry name" value="Alpha-ketoglutarate-dependent dioxygenase AlkB-like"/>
    <property type="match status" value="1"/>
</dbReference>
<sequence length="563" mass="62920">MPLLLLLSLVLLDTRTLPSSSLMMADAFSSPLQMLATSVPSKRKRSNSHRSPLAEKADLRKSASRQRRDSQHQNKNNQNKKGSSSFPSNTNTKTSKEHPNNKQTPRSLGEAVQHAQTTQELLEVASQFWLPTDPDLPSHLRTQAVHHEKRQRWGAQLLSKLGDSCLYSPSSLLLVSWQDSRLTRGVLAAALPFEADSKRTISDQKKEARTLREALLGLHTLVSQTYECSNNEHSPNNPDLLIGIKRLLERAESLADIYDLNEALEVRWAARGIVARLGSSVAPSDPDMSILDSNDDDDDKTWYLASCFPQLESRVESLPFDVLPLGIDLSSDLDGLQSSVDNQYDMINLLQESIPFQFDTIVTRTGNSVTERRGTAWVAEEGIGALAYSGKLMPPSPVPPLVRDFMRRIETAIQAPMPKFFDCALCNYYPDADAACKWHTDPEHGKMWERLCCVVAIGSPRKFAFRPIPGHTSWNEWDGPDSNEDTNCCAAAIRLFPGDAVIMWGSCNDDFHHAVYPENEQPHTSDLQRVSLVLKRAIVRGGRRGHGLEGHGRRARRKKNMKT</sequence>
<feature type="compositionally biased region" description="Low complexity" evidence="1">
    <location>
        <begin position="73"/>
        <end position="85"/>
    </location>
</feature>
<dbReference type="InterPro" id="IPR032854">
    <property type="entry name" value="ALKBH3"/>
</dbReference>
<evidence type="ECO:0000313" key="5">
    <source>
        <dbReference type="Proteomes" id="UP001153069"/>
    </source>
</evidence>
<dbReference type="OrthoDB" id="43964at2759"/>
<keyword evidence="2" id="KW-0732">Signal</keyword>
<dbReference type="EMBL" id="CAICTM010002111">
    <property type="protein sequence ID" value="CAB9527955.1"/>
    <property type="molecule type" value="Genomic_DNA"/>
</dbReference>
<gene>
    <name evidence="4" type="ORF">SEMRO_2113_G315080.1</name>
</gene>
<feature type="compositionally biased region" description="Basic and acidic residues" evidence="1">
    <location>
        <begin position="52"/>
        <end position="72"/>
    </location>
</feature>
<dbReference type="InterPro" id="IPR037151">
    <property type="entry name" value="AlkB-like_sf"/>
</dbReference>
<dbReference type="GO" id="GO:0006307">
    <property type="term" value="P:DNA alkylation repair"/>
    <property type="evidence" value="ECO:0007669"/>
    <property type="project" value="InterPro"/>
</dbReference>
<feature type="compositionally biased region" description="Basic residues" evidence="1">
    <location>
        <begin position="553"/>
        <end position="563"/>
    </location>
</feature>
<name>A0A9N8EX32_9STRA</name>
<proteinExistence type="predicted"/>
<feature type="domain" description="Alpha-ketoglutarate-dependent dioxygenase AlkB-like" evidence="3">
    <location>
        <begin position="343"/>
        <end position="532"/>
    </location>
</feature>
<evidence type="ECO:0000313" key="4">
    <source>
        <dbReference type="EMBL" id="CAB9527955.1"/>
    </source>
</evidence>
<protein>
    <recommendedName>
        <fullName evidence="3">Alpha-ketoglutarate-dependent dioxygenase AlkB-like domain-containing protein</fullName>
    </recommendedName>
</protein>
<feature type="chain" id="PRO_5040174069" description="Alpha-ketoglutarate-dependent dioxygenase AlkB-like domain-containing protein" evidence="2">
    <location>
        <begin position="19"/>
        <end position="563"/>
    </location>
</feature>
<reference evidence="4" key="1">
    <citation type="submission" date="2020-06" db="EMBL/GenBank/DDBJ databases">
        <authorList>
            <consortium name="Plant Systems Biology data submission"/>
        </authorList>
    </citation>
    <scope>NUCLEOTIDE SEQUENCE</scope>
    <source>
        <strain evidence="4">D6</strain>
    </source>
</reference>
<keyword evidence="5" id="KW-1185">Reference proteome</keyword>
<feature type="region of interest" description="Disordered" evidence="1">
    <location>
        <begin position="543"/>
        <end position="563"/>
    </location>
</feature>
<dbReference type="InterPro" id="IPR027450">
    <property type="entry name" value="AlkB-like"/>
</dbReference>
<dbReference type="Proteomes" id="UP001153069">
    <property type="component" value="Unassembled WGS sequence"/>
</dbReference>